<dbReference type="Proteomes" id="UP000030700">
    <property type="component" value="Unassembled WGS sequence"/>
</dbReference>
<keyword evidence="1" id="KW-0472">Membrane</keyword>
<reference evidence="2" key="1">
    <citation type="journal article" date="2015" name="PeerJ">
        <title>First genomic representation of candidate bacterial phylum KSB3 points to enhanced environmental sensing as a trigger of wastewater bulking.</title>
        <authorList>
            <person name="Sekiguchi Y."/>
            <person name="Ohashi A."/>
            <person name="Parks D.H."/>
            <person name="Yamauchi T."/>
            <person name="Tyson G.W."/>
            <person name="Hugenholtz P."/>
        </authorList>
    </citation>
    <scope>NUCLEOTIDE SEQUENCE [LARGE SCALE GENOMIC DNA]</scope>
</reference>
<proteinExistence type="predicted"/>
<gene>
    <name evidence="2" type="ORF">U14_04574</name>
</gene>
<feature type="transmembrane region" description="Helical" evidence="1">
    <location>
        <begin position="180"/>
        <end position="206"/>
    </location>
</feature>
<keyword evidence="3" id="KW-1185">Reference proteome</keyword>
<sequence length="266" mass="30579">MFAILKAVAFVTYKEWAAYRSHMLVSLFIGPVFFLVQVFIWKALFSTQETINGLTFEQMLLYYAATTMIHYLIMDFADWNLQMLIHTGKFLTFMLRPVSHRFFALSQKVGHRVLGFTFEFLPVLLIFAFVFHIRLVPVYPFWAALSIALSFVIMFLINYCVGIAGFWLVKTQGVQRMFLIFRDICAGVFLPLSFFPSAFQYILFFLPFQFVTYVPIRVFLGSYELAGISMSIPEIVGVQALVALVMFGISEMLWRTGITHFTGVGA</sequence>
<dbReference type="HOGENOM" id="CLU_084465_1_0_0"/>
<feature type="transmembrane region" description="Helical" evidence="1">
    <location>
        <begin position="141"/>
        <end position="168"/>
    </location>
</feature>
<dbReference type="PANTHER" id="PTHR36832">
    <property type="entry name" value="SLR1174 PROTEIN-RELATED"/>
    <property type="match status" value="1"/>
</dbReference>
<keyword evidence="1" id="KW-0812">Transmembrane</keyword>
<name>A0A0S6W0S6_9BACT</name>
<evidence type="ECO:0000256" key="1">
    <source>
        <dbReference type="SAM" id="Phobius"/>
    </source>
</evidence>
<evidence type="ECO:0008006" key="4">
    <source>
        <dbReference type="Google" id="ProtNLM"/>
    </source>
</evidence>
<dbReference type="InterPro" id="IPR010390">
    <property type="entry name" value="ABC-2_transporter-like"/>
</dbReference>
<dbReference type="Pfam" id="PF06182">
    <property type="entry name" value="ABC2_membrane_6"/>
    <property type="match status" value="1"/>
</dbReference>
<keyword evidence="1" id="KW-1133">Transmembrane helix</keyword>
<dbReference type="STRING" id="1499966.U14_04574"/>
<evidence type="ECO:0000313" key="2">
    <source>
        <dbReference type="EMBL" id="GAK53309.1"/>
    </source>
</evidence>
<feature type="transmembrane region" description="Helical" evidence="1">
    <location>
        <begin position="226"/>
        <end position="249"/>
    </location>
</feature>
<feature type="transmembrane region" description="Helical" evidence="1">
    <location>
        <begin position="21"/>
        <end position="40"/>
    </location>
</feature>
<feature type="transmembrane region" description="Helical" evidence="1">
    <location>
        <begin position="60"/>
        <end position="81"/>
    </location>
</feature>
<organism evidence="2">
    <name type="scientific">Candidatus Moduliflexus flocculans</name>
    <dbReference type="NCBI Taxonomy" id="1499966"/>
    <lineage>
        <taxon>Bacteria</taxon>
        <taxon>Candidatus Moduliflexota</taxon>
        <taxon>Candidatus Moduliflexia</taxon>
        <taxon>Candidatus Moduliflexales</taxon>
        <taxon>Candidatus Moduliflexaceae</taxon>
    </lineage>
</organism>
<dbReference type="EMBL" id="DF820459">
    <property type="protein sequence ID" value="GAK53309.1"/>
    <property type="molecule type" value="Genomic_DNA"/>
</dbReference>
<dbReference type="AlphaFoldDB" id="A0A0S6W0S6"/>
<accession>A0A0S6W0S6</accession>
<feature type="transmembrane region" description="Helical" evidence="1">
    <location>
        <begin position="113"/>
        <end position="135"/>
    </location>
</feature>
<protein>
    <recommendedName>
        <fullName evidence="4">ABC-2 type transport system permease protein</fullName>
    </recommendedName>
</protein>
<dbReference type="PANTHER" id="PTHR36832:SF1">
    <property type="entry name" value="SLR1174 PROTEIN"/>
    <property type="match status" value="1"/>
</dbReference>
<evidence type="ECO:0000313" key="3">
    <source>
        <dbReference type="Proteomes" id="UP000030700"/>
    </source>
</evidence>